<dbReference type="Pfam" id="PF00690">
    <property type="entry name" value="Cation_ATPase_N"/>
    <property type="match status" value="1"/>
</dbReference>
<feature type="transmembrane region" description="Helical" evidence="15">
    <location>
        <begin position="253"/>
        <end position="273"/>
    </location>
</feature>
<evidence type="ECO:0000256" key="8">
    <source>
        <dbReference type="ARBA" id="ARBA00022951"/>
    </source>
</evidence>
<dbReference type="Gene3D" id="2.70.150.10">
    <property type="entry name" value="Calcium-transporting ATPase, cytoplasmic transduction domain A"/>
    <property type="match status" value="1"/>
</dbReference>
<comment type="function">
    <text evidence="15">Catalyzes the hydrolysis of ATP coupled with the transport of calcium.</text>
</comment>
<feature type="transmembrane region" description="Helical" evidence="15">
    <location>
        <begin position="825"/>
        <end position="842"/>
    </location>
</feature>
<name>A0A7R8ZS82_9CRUS</name>
<feature type="transmembrane region" description="Helical" evidence="15">
    <location>
        <begin position="279"/>
        <end position="304"/>
    </location>
</feature>
<dbReference type="SFLD" id="SFLDF00027">
    <property type="entry name" value="p-type_atpase"/>
    <property type="match status" value="1"/>
</dbReference>
<dbReference type="InterPro" id="IPR006068">
    <property type="entry name" value="ATPase_P-typ_cation-transptr_C"/>
</dbReference>
<evidence type="ECO:0000256" key="15">
    <source>
        <dbReference type="RuleBase" id="RU361146"/>
    </source>
</evidence>
<dbReference type="InterPro" id="IPR001757">
    <property type="entry name" value="P_typ_ATPase"/>
</dbReference>
<comment type="caution">
    <text evidence="15">Lacks conserved residue(s) required for the propagation of feature annotation.</text>
</comment>
<evidence type="ECO:0000256" key="14">
    <source>
        <dbReference type="ARBA" id="ARBA00048694"/>
    </source>
</evidence>
<keyword evidence="2 15" id="KW-0813">Transport</keyword>
<dbReference type="FunFam" id="3.40.50.1000:FF:000001">
    <property type="entry name" value="Phospholipid-transporting ATPase IC"/>
    <property type="match status" value="1"/>
</dbReference>
<dbReference type="PRINTS" id="PR00120">
    <property type="entry name" value="HATPASE"/>
</dbReference>
<evidence type="ECO:0000256" key="1">
    <source>
        <dbReference type="ARBA" id="ARBA00004326"/>
    </source>
</evidence>
<dbReference type="AlphaFoldDB" id="A0A7R8ZS82"/>
<dbReference type="Pfam" id="PF13246">
    <property type="entry name" value="Cation_ATPase"/>
    <property type="match status" value="1"/>
</dbReference>
<keyword evidence="12 15" id="KW-0472">Membrane</keyword>
<dbReference type="InterPro" id="IPR036412">
    <property type="entry name" value="HAD-like_sf"/>
</dbReference>
<evidence type="ECO:0000256" key="12">
    <source>
        <dbReference type="ARBA" id="ARBA00023136"/>
    </source>
</evidence>
<keyword evidence="7 15" id="KW-0067">ATP-binding</keyword>
<keyword evidence="6 15" id="KW-0106">Calcium</keyword>
<dbReference type="OrthoDB" id="3352408at2759"/>
<reference evidence="16" key="1">
    <citation type="submission" date="2020-11" db="EMBL/GenBank/DDBJ databases">
        <authorList>
            <person name="Tran Van P."/>
        </authorList>
    </citation>
    <scope>NUCLEOTIDE SEQUENCE</scope>
</reference>
<dbReference type="NCBIfam" id="TIGR01494">
    <property type="entry name" value="ATPase_P-type"/>
    <property type="match status" value="2"/>
</dbReference>
<sequence>MVPEYLSADQASKLETQQVAAILDSNLQEGLTWNEAERRQHQWGFNELVETSRGPPLWKKYISQFGNPMILLLLCSSCISAFMQHFDDAISISIAILIVVTVGFVQEYKSEKSLQALKKLVPPSCVCIREGKRQRVLARTLVPGDIVVLSVGDWIPADVRLFQVTDITVDESNFTGETEPAHKTSSCLLKGREGLTDATIGFMGTLVRQGHGMGIVLNTARYSKFGEVYHMMRNEESPPTPLQKNMDSLGKQLSLYSFGIIGFILLMGCLQGRELLHMLNIGVSLAVAAIPEGLPIVVTVTLALGVNRMAKREAIVKKLPIVETLGCVDVICSDKTGTLTKNEMTVTWVALANGETVAVEKLQANKFDFLKATSSASDFQRLVEVGAVCNNAVISSIDGSLQGQPTETALIGLAAQIGMENVSEQYKRISEVPFTSERKTMSVQVLRQKDIDESKVTFLKGALENVLGQCRTFLAYDKERLLNEEKFNQFLKEGHDLGQRGLRVLGLAYGSHADFGLTFVGMVGMTDPVREGVLDSIRTLLSAGVDMKMLTGDAIETALAVGMELGLLVSAANCLSGPAVDNMTDEQLADVIDEVTVFYRASPRHKLRIVKALQAKEHVVGMTGDGVNDGVALKKADVGIAMGRMGTDVSKEAADVILVNDDFSTILAAIEEGKSIFYNIQNFVRFQLSTSIAALALVTLSTLVDIPTPLNAMQTLWINIIMDGPPAQSLGVEPVDKDVIRQKPRGVGDPMITRRLIGNVIISSFITVCCTLWVFVWEIADGVVNTRDTTMAFTCFVFFGLFNALACRSQTKSVFEIGLLSNKPFLFAISGSLLGQLAVIYAPPLQKIFQTEALGYRDIIYLTILSTSVFIVSEIKKFIETYYLTRRTSLSGGVSSETDDDEV</sequence>
<evidence type="ECO:0000256" key="7">
    <source>
        <dbReference type="ARBA" id="ARBA00022840"/>
    </source>
</evidence>
<dbReference type="NCBIfam" id="TIGR01522">
    <property type="entry name" value="ATPase-IIA2_Ca"/>
    <property type="match status" value="1"/>
</dbReference>
<dbReference type="Gene3D" id="1.20.1110.10">
    <property type="entry name" value="Calcium-transporting ATPase, transmembrane domain"/>
    <property type="match status" value="1"/>
</dbReference>
<gene>
    <name evidence="16" type="ORF">CTOB1V02_LOCUS7617</name>
</gene>
<feature type="transmembrane region" description="Helical" evidence="15">
    <location>
        <begin position="89"/>
        <end position="108"/>
    </location>
</feature>
<evidence type="ECO:0000256" key="4">
    <source>
        <dbReference type="ARBA" id="ARBA00022692"/>
    </source>
</evidence>
<evidence type="ECO:0000256" key="6">
    <source>
        <dbReference type="ARBA" id="ARBA00022837"/>
    </source>
</evidence>
<dbReference type="InterPro" id="IPR023299">
    <property type="entry name" value="ATPase_P-typ_cyto_dom_N"/>
</dbReference>
<dbReference type="SUPFAM" id="SSF81653">
    <property type="entry name" value="Calcium ATPase, transduction domain A"/>
    <property type="match status" value="1"/>
</dbReference>
<feature type="transmembrane region" description="Helical" evidence="15">
    <location>
        <begin position="756"/>
        <end position="777"/>
    </location>
</feature>
<organism evidence="16">
    <name type="scientific">Cyprideis torosa</name>
    <dbReference type="NCBI Taxonomy" id="163714"/>
    <lineage>
        <taxon>Eukaryota</taxon>
        <taxon>Metazoa</taxon>
        <taxon>Ecdysozoa</taxon>
        <taxon>Arthropoda</taxon>
        <taxon>Crustacea</taxon>
        <taxon>Oligostraca</taxon>
        <taxon>Ostracoda</taxon>
        <taxon>Podocopa</taxon>
        <taxon>Podocopida</taxon>
        <taxon>Cytherocopina</taxon>
        <taxon>Cytheroidea</taxon>
        <taxon>Cytherideidae</taxon>
        <taxon>Cyprideis</taxon>
    </lineage>
</organism>
<dbReference type="InterPro" id="IPR018303">
    <property type="entry name" value="ATPase_P-typ_P_site"/>
</dbReference>
<keyword evidence="5 15" id="KW-0547">Nucleotide-binding</keyword>
<comment type="subcellular location">
    <subcellularLocation>
        <location evidence="15">Membrane</location>
        <topology evidence="15">Multi-pass membrane protein</topology>
    </subcellularLocation>
    <subcellularLocation>
        <location evidence="1">Sarcoplasmic reticulum membrane</location>
        <topology evidence="1">Multi-pass membrane protein</topology>
    </subcellularLocation>
</comment>
<dbReference type="InterPro" id="IPR008250">
    <property type="entry name" value="ATPase_P-typ_transduc_dom_A_sf"/>
</dbReference>
<keyword evidence="10 15" id="KW-1133">Transmembrane helix</keyword>
<dbReference type="InterPro" id="IPR023298">
    <property type="entry name" value="ATPase_P-typ_TM_dom_sf"/>
</dbReference>
<feature type="transmembrane region" description="Helical" evidence="15">
    <location>
        <begin position="789"/>
        <end position="805"/>
    </location>
</feature>
<evidence type="ECO:0000256" key="5">
    <source>
        <dbReference type="ARBA" id="ARBA00022741"/>
    </source>
</evidence>
<dbReference type="InterPro" id="IPR023214">
    <property type="entry name" value="HAD_sf"/>
</dbReference>
<comment type="catalytic activity">
    <reaction evidence="14 15">
        <text>Ca(2+)(in) + ATP + H2O = Ca(2+)(out) + ADP + phosphate + H(+)</text>
        <dbReference type="Rhea" id="RHEA:18105"/>
        <dbReference type="ChEBI" id="CHEBI:15377"/>
        <dbReference type="ChEBI" id="CHEBI:15378"/>
        <dbReference type="ChEBI" id="CHEBI:29108"/>
        <dbReference type="ChEBI" id="CHEBI:30616"/>
        <dbReference type="ChEBI" id="CHEBI:43474"/>
        <dbReference type="ChEBI" id="CHEBI:456216"/>
        <dbReference type="EC" id="7.2.2.10"/>
    </reaction>
</comment>
<keyword evidence="9" id="KW-1278">Translocase</keyword>
<accession>A0A7R8ZS82</accession>
<dbReference type="FunFam" id="2.70.150.10:FF:000008">
    <property type="entry name" value="Calcium-transporting ATPase"/>
    <property type="match status" value="1"/>
</dbReference>
<dbReference type="SUPFAM" id="SSF81660">
    <property type="entry name" value="Metal cation-transporting ATPase, ATP-binding domain N"/>
    <property type="match status" value="1"/>
</dbReference>
<dbReference type="Gene3D" id="3.40.50.1000">
    <property type="entry name" value="HAD superfamily/HAD-like"/>
    <property type="match status" value="1"/>
</dbReference>
<evidence type="ECO:0000256" key="11">
    <source>
        <dbReference type="ARBA" id="ARBA00023065"/>
    </source>
</evidence>
<dbReference type="PRINTS" id="PR00119">
    <property type="entry name" value="CATATPASE"/>
</dbReference>
<dbReference type="PANTHER" id="PTHR42861">
    <property type="entry name" value="CALCIUM-TRANSPORTING ATPASE"/>
    <property type="match status" value="1"/>
</dbReference>
<keyword evidence="3 15" id="KW-0109">Calcium transport</keyword>
<dbReference type="PROSITE" id="PS00154">
    <property type="entry name" value="ATPASE_E1_E2"/>
    <property type="match status" value="1"/>
</dbReference>
<evidence type="ECO:0000256" key="13">
    <source>
        <dbReference type="ARBA" id="ARBA00047330"/>
    </source>
</evidence>
<dbReference type="InterPro" id="IPR044492">
    <property type="entry name" value="P_typ_ATPase_HD_dom"/>
</dbReference>
<dbReference type="SFLD" id="SFLDG00002">
    <property type="entry name" value="C1.7:_P-type_atpase_like"/>
    <property type="match status" value="1"/>
</dbReference>
<evidence type="ECO:0000313" key="16">
    <source>
        <dbReference type="EMBL" id="CAD7229749.1"/>
    </source>
</evidence>
<dbReference type="Gene3D" id="3.40.1110.10">
    <property type="entry name" value="Calcium-transporting ATPase, cytoplasmic domain N"/>
    <property type="match status" value="1"/>
</dbReference>
<dbReference type="SFLD" id="SFLDS00003">
    <property type="entry name" value="Haloacid_Dehalogenase"/>
    <property type="match status" value="1"/>
</dbReference>
<dbReference type="EC" id="7.2.2.10" evidence="15"/>
<dbReference type="Pfam" id="PF00689">
    <property type="entry name" value="Cation_ATPase_C"/>
    <property type="match status" value="1"/>
</dbReference>
<evidence type="ECO:0000256" key="10">
    <source>
        <dbReference type="ARBA" id="ARBA00022989"/>
    </source>
</evidence>
<feature type="transmembrane region" description="Helical" evidence="15">
    <location>
        <begin position="854"/>
        <end position="872"/>
    </location>
</feature>
<dbReference type="SUPFAM" id="SSF81665">
    <property type="entry name" value="Calcium ATPase, transmembrane domain M"/>
    <property type="match status" value="1"/>
</dbReference>
<feature type="transmembrane region" description="Helical" evidence="15">
    <location>
        <begin position="65"/>
        <end position="83"/>
    </location>
</feature>
<dbReference type="InterPro" id="IPR004014">
    <property type="entry name" value="ATPase_P-typ_cation-transptr_N"/>
</dbReference>
<dbReference type="SMART" id="SM00831">
    <property type="entry name" value="Cation_ATPase_N"/>
    <property type="match status" value="1"/>
</dbReference>
<evidence type="ECO:0000256" key="9">
    <source>
        <dbReference type="ARBA" id="ARBA00022967"/>
    </source>
</evidence>
<dbReference type="SUPFAM" id="SSF56784">
    <property type="entry name" value="HAD-like"/>
    <property type="match status" value="1"/>
</dbReference>
<evidence type="ECO:0000256" key="2">
    <source>
        <dbReference type="ARBA" id="ARBA00022448"/>
    </source>
</evidence>
<keyword evidence="4 15" id="KW-0812">Transmembrane</keyword>
<dbReference type="GO" id="GO:0016887">
    <property type="term" value="F:ATP hydrolysis activity"/>
    <property type="evidence" value="ECO:0007669"/>
    <property type="project" value="InterPro"/>
</dbReference>
<proteinExistence type="inferred from homology"/>
<protein>
    <recommendedName>
        <fullName evidence="15">Calcium-transporting ATPase</fullName>
        <ecNumber evidence="15">7.2.2.10</ecNumber>
    </recommendedName>
</protein>
<comment type="catalytic activity">
    <reaction evidence="13">
        <text>Mn(2+)(in) + ATP + H2O = Mn(2+)(out) + ADP + phosphate + H(+)</text>
        <dbReference type="Rhea" id="RHEA:66820"/>
        <dbReference type="ChEBI" id="CHEBI:15377"/>
        <dbReference type="ChEBI" id="CHEBI:15378"/>
        <dbReference type="ChEBI" id="CHEBI:29035"/>
        <dbReference type="ChEBI" id="CHEBI:30616"/>
        <dbReference type="ChEBI" id="CHEBI:43474"/>
        <dbReference type="ChEBI" id="CHEBI:456216"/>
    </reaction>
    <physiologicalReaction direction="left-to-right" evidence="13">
        <dbReference type="Rhea" id="RHEA:66821"/>
    </physiologicalReaction>
</comment>
<dbReference type="EMBL" id="OB662256">
    <property type="protein sequence ID" value="CAD7229749.1"/>
    <property type="molecule type" value="Genomic_DNA"/>
</dbReference>
<dbReference type="GO" id="GO:0033017">
    <property type="term" value="C:sarcoplasmic reticulum membrane"/>
    <property type="evidence" value="ECO:0007669"/>
    <property type="project" value="UniProtKB-SubCell"/>
</dbReference>
<keyword evidence="8" id="KW-0703">Sarcoplasmic reticulum</keyword>
<dbReference type="Pfam" id="PF00122">
    <property type="entry name" value="E1-E2_ATPase"/>
    <property type="match status" value="1"/>
</dbReference>
<evidence type="ECO:0000256" key="3">
    <source>
        <dbReference type="ARBA" id="ARBA00022568"/>
    </source>
</evidence>
<dbReference type="GO" id="GO:0005524">
    <property type="term" value="F:ATP binding"/>
    <property type="evidence" value="ECO:0007669"/>
    <property type="project" value="UniProtKB-KW"/>
</dbReference>
<keyword evidence="11 15" id="KW-0406">Ion transport</keyword>
<comment type="similarity">
    <text evidence="15">Belongs to the cation transport ATPase (P-type) (TC 3.A.3) family.</text>
</comment>
<dbReference type="InterPro" id="IPR059000">
    <property type="entry name" value="ATPase_P-type_domA"/>
</dbReference>
<dbReference type="GO" id="GO:0005388">
    <property type="term" value="F:P-type calcium transporter activity"/>
    <property type="evidence" value="ECO:0007669"/>
    <property type="project" value="UniProtKB-EC"/>
</dbReference>
<dbReference type="InterPro" id="IPR006413">
    <property type="entry name" value="P-type_ATPase_IIA_PMR1"/>
</dbReference>